<dbReference type="Gene3D" id="3.40.630.30">
    <property type="match status" value="1"/>
</dbReference>
<dbReference type="Pfam" id="PF14542">
    <property type="entry name" value="Acetyltransf_CG"/>
    <property type="match status" value="1"/>
</dbReference>
<comment type="caution">
    <text evidence="2">The sequence shown here is derived from an EMBL/GenBank/DDBJ whole genome shotgun (WGS) entry which is preliminary data.</text>
</comment>
<reference evidence="2 3" key="1">
    <citation type="submission" date="2023-07" db="EMBL/GenBank/DDBJ databases">
        <title>Sequencing the genomes of 1000 actinobacteria strains.</title>
        <authorList>
            <person name="Klenk H.-P."/>
        </authorList>
    </citation>
    <scope>NUCLEOTIDE SEQUENCE [LARGE SCALE GENOMIC DNA]</scope>
    <source>
        <strain evidence="2 3">DSM 44709</strain>
    </source>
</reference>
<protein>
    <submittedName>
        <fullName evidence="2">GNAT family acetyltransferase</fullName>
    </submittedName>
</protein>
<proteinExistence type="predicted"/>
<dbReference type="InterPro" id="IPR016181">
    <property type="entry name" value="Acyl_CoA_acyltransferase"/>
</dbReference>
<evidence type="ECO:0000313" key="2">
    <source>
        <dbReference type="EMBL" id="MDQ0371076.1"/>
    </source>
</evidence>
<evidence type="ECO:0000313" key="3">
    <source>
        <dbReference type="Proteomes" id="UP001240236"/>
    </source>
</evidence>
<dbReference type="RefSeq" id="WP_307247557.1">
    <property type="nucleotide sequence ID" value="NZ_JAUSUZ010000001.1"/>
</dbReference>
<organism evidence="2 3">
    <name type="scientific">Catenuloplanes indicus</name>
    <dbReference type="NCBI Taxonomy" id="137267"/>
    <lineage>
        <taxon>Bacteria</taxon>
        <taxon>Bacillati</taxon>
        <taxon>Actinomycetota</taxon>
        <taxon>Actinomycetes</taxon>
        <taxon>Micromonosporales</taxon>
        <taxon>Micromonosporaceae</taxon>
        <taxon>Catenuloplanes</taxon>
    </lineage>
</organism>
<dbReference type="PANTHER" id="PTHR31435:SF10">
    <property type="entry name" value="BSR4717 PROTEIN"/>
    <property type="match status" value="1"/>
</dbReference>
<accession>A0AAE3W7J4</accession>
<dbReference type="Proteomes" id="UP001240236">
    <property type="component" value="Unassembled WGS sequence"/>
</dbReference>
<name>A0AAE3W7J4_9ACTN</name>
<dbReference type="PANTHER" id="PTHR31435">
    <property type="entry name" value="PROTEIN NATD1"/>
    <property type="match status" value="1"/>
</dbReference>
<sequence length="100" mass="11137">MTYTVTDLPDRERFEARDASGALAGVLTYQVTGPIIACTHTDIEPGFENTGVDAALARAVMDDARSRNRTVVPICPLLTAWLDKNRQYEKIVVRSTRRVK</sequence>
<feature type="domain" description="N-acetyltransferase" evidence="1">
    <location>
        <begin position="6"/>
        <end position="93"/>
    </location>
</feature>
<dbReference type="SUPFAM" id="SSF55729">
    <property type="entry name" value="Acyl-CoA N-acyltransferases (Nat)"/>
    <property type="match status" value="1"/>
</dbReference>
<dbReference type="InterPro" id="IPR031165">
    <property type="entry name" value="GNAT_YJDJ"/>
</dbReference>
<dbReference type="AlphaFoldDB" id="A0AAE3W7J4"/>
<gene>
    <name evidence="2" type="ORF">J2S42_007745</name>
</gene>
<dbReference type="PROSITE" id="PS51729">
    <property type="entry name" value="GNAT_YJDJ"/>
    <property type="match status" value="1"/>
</dbReference>
<dbReference type="InterPro" id="IPR045057">
    <property type="entry name" value="Gcn5-rel_NAT"/>
</dbReference>
<dbReference type="EMBL" id="JAUSUZ010000001">
    <property type="protein sequence ID" value="MDQ0371076.1"/>
    <property type="molecule type" value="Genomic_DNA"/>
</dbReference>
<evidence type="ECO:0000259" key="1">
    <source>
        <dbReference type="PROSITE" id="PS51729"/>
    </source>
</evidence>
<keyword evidence="3" id="KW-1185">Reference proteome</keyword>